<dbReference type="Pfam" id="PF13977">
    <property type="entry name" value="TetR_C_6"/>
    <property type="match status" value="1"/>
</dbReference>
<evidence type="ECO:0000256" key="1">
    <source>
        <dbReference type="ARBA" id="ARBA00022491"/>
    </source>
</evidence>
<dbReference type="EMBL" id="WEGI01000003">
    <property type="protein sequence ID" value="MQY25901.1"/>
    <property type="molecule type" value="Genomic_DNA"/>
</dbReference>
<evidence type="ECO:0000313" key="7">
    <source>
        <dbReference type="EMBL" id="MQY25901.1"/>
    </source>
</evidence>
<evidence type="ECO:0000256" key="4">
    <source>
        <dbReference type="ARBA" id="ARBA00023163"/>
    </source>
</evidence>
<evidence type="ECO:0000256" key="5">
    <source>
        <dbReference type="PROSITE-ProRule" id="PRU00335"/>
    </source>
</evidence>
<keyword evidence="8" id="KW-1185">Reference proteome</keyword>
<dbReference type="PROSITE" id="PS50977">
    <property type="entry name" value="HTH_TETR_2"/>
    <property type="match status" value="1"/>
</dbReference>
<dbReference type="Pfam" id="PF00440">
    <property type="entry name" value="TetR_N"/>
    <property type="match status" value="1"/>
</dbReference>
<protein>
    <recommendedName>
        <fullName evidence="6">HTH tetR-type domain-containing protein</fullName>
    </recommendedName>
</protein>
<dbReference type="InterPro" id="IPR050109">
    <property type="entry name" value="HTH-type_TetR-like_transc_reg"/>
</dbReference>
<dbReference type="PANTHER" id="PTHR30055">
    <property type="entry name" value="HTH-TYPE TRANSCRIPTIONAL REGULATOR RUTR"/>
    <property type="match status" value="1"/>
</dbReference>
<dbReference type="PANTHER" id="PTHR30055:SF229">
    <property type="entry name" value="HTH-TYPE TRANSCRIPTIONAL REPRESSOR RV1474C"/>
    <property type="match status" value="1"/>
</dbReference>
<dbReference type="Gene3D" id="1.10.357.10">
    <property type="entry name" value="Tetracycline Repressor, domain 2"/>
    <property type="match status" value="1"/>
</dbReference>
<dbReference type="InterPro" id="IPR001647">
    <property type="entry name" value="HTH_TetR"/>
</dbReference>
<dbReference type="SUPFAM" id="SSF48498">
    <property type="entry name" value="Tetracyclin repressor-like, C-terminal domain"/>
    <property type="match status" value="1"/>
</dbReference>
<feature type="DNA-binding region" description="H-T-H motif" evidence="5">
    <location>
        <begin position="34"/>
        <end position="53"/>
    </location>
</feature>
<proteinExistence type="predicted"/>
<evidence type="ECO:0000313" key="8">
    <source>
        <dbReference type="Proteomes" id="UP000431401"/>
    </source>
</evidence>
<dbReference type="OrthoDB" id="7505659at2"/>
<gene>
    <name evidence="7" type="ORF">NRB56_14600</name>
</gene>
<accession>A0A7K0DJY6</accession>
<dbReference type="InterPro" id="IPR039538">
    <property type="entry name" value="BetI_C"/>
</dbReference>
<dbReference type="GO" id="GO:0003700">
    <property type="term" value="F:DNA-binding transcription factor activity"/>
    <property type="evidence" value="ECO:0007669"/>
    <property type="project" value="TreeGrafter"/>
</dbReference>
<keyword evidence="4" id="KW-0804">Transcription</keyword>
<organism evidence="7 8">
    <name type="scientific">Nocardia aurantia</name>
    <dbReference type="NCBI Taxonomy" id="2585199"/>
    <lineage>
        <taxon>Bacteria</taxon>
        <taxon>Bacillati</taxon>
        <taxon>Actinomycetota</taxon>
        <taxon>Actinomycetes</taxon>
        <taxon>Mycobacteriales</taxon>
        <taxon>Nocardiaceae</taxon>
        <taxon>Nocardia</taxon>
    </lineage>
</organism>
<evidence type="ECO:0000259" key="6">
    <source>
        <dbReference type="PROSITE" id="PS50977"/>
    </source>
</evidence>
<dbReference type="AlphaFoldDB" id="A0A7K0DJY6"/>
<dbReference type="InterPro" id="IPR036271">
    <property type="entry name" value="Tet_transcr_reg_TetR-rel_C_sf"/>
</dbReference>
<evidence type="ECO:0000256" key="3">
    <source>
        <dbReference type="ARBA" id="ARBA00023125"/>
    </source>
</evidence>
<reference evidence="7 8" key="1">
    <citation type="submission" date="2019-10" db="EMBL/GenBank/DDBJ databases">
        <title>Nocardia macrotermitis sp. nov. and Nocardia aurantia sp. nov., isolated from the gut of fungus growing-termite Macrotermes natalensis.</title>
        <authorList>
            <person name="Benndorf R."/>
            <person name="Schwitalla J."/>
            <person name="Martin K."/>
            <person name="De Beer W."/>
            <person name="Kaster A.-K."/>
            <person name="Vollmers J."/>
            <person name="Poulsen M."/>
            <person name="Beemelmanns C."/>
        </authorList>
    </citation>
    <scope>NUCLEOTIDE SEQUENCE [LARGE SCALE GENOMIC DNA]</scope>
    <source>
        <strain evidence="7 8">RB56</strain>
    </source>
</reference>
<dbReference type="SUPFAM" id="SSF46689">
    <property type="entry name" value="Homeodomain-like"/>
    <property type="match status" value="1"/>
</dbReference>
<dbReference type="GO" id="GO:0000976">
    <property type="term" value="F:transcription cis-regulatory region binding"/>
    <property type="evidence" value="ECO:0007669"/>
    <property type="project" value="TreeGrafter"/>
</dbReference>
<feature type="domain" description="HTH tetR-type" evidence="6">
    <location>
        <begin position="11"/>
        <end position="71"/>
    </location>
</feature>
<sequence length="194" mass="21732">MARRGPYSKGVEKRAEILDTALAIVARHGYGRATVKQIADAVGLSQNGLLHYFGSKDALFTEILRRRDEIDLATHSAGTGDVPTRLTELVAHNAAVPGFVELHARLTHEAIEADHPSHEYFRDRYDTVRAFGREMFERLRDEGAIDPGLDPDRLAPLLFAVIDGLQTQWLYDREVDMPVLVRYFLDLLAARPPG</sequence>
<evidence type="ECO:0000256" key="2">
    <source>
        <dbReference type="ARBA" id="ARBA00023015"/>
    </source>
</evidence>
<dbReference type="InterPro" id="IPR009057">
    <property type="entry name" value="Homeodomain-like_sf"/>
</dbReference>
<keyword evidence="2" id="KW-0805">Transcription regulation</keyword>
<comment type="caution">
    <text evidence="7">The sequence shown here is derived from an EMBL/GenBank/DDBJ whole genome shotgun (WGS) entry which is preliminary data.</text>
</comment>
<keyword evidence="3 5" id="KW-0238">DNA-binding</keyword>
<keyword evidence="1" id="KW-0678">Repressor</keyword>
<dbReference type="PRINTS" id="PR00455">
    <property type="entry name" value="HTHTETR"/>
</dbReference>
<dbReference type="Proteomes" id="UP000431401">
    <property type="component" value="Unassembled WGS sequence"/>
</dbReference>
<dbReference type="RefSeq" id="WP_153339767.1">
    <property type="nucleotide sequence ID" value="NZ_WEGI01000003.1"/>
</dbReference>
<name>A0A7K0DJY6_9NOCA</name>